<keyword evidence="1" id="KW-0472">Membrane</keyword>
<name>A0A848J7N4_9BACT</name>
<sequence length="154" mass="17616">MDKVLRLIWIFSIIGFFGTFFYTYAGLEGMVEIGVYEDMNKFFLTKNEFFYSVFGLFIVSSGLFLASSQFIKNMEPKSSFLNNSEKKRSNFLSSIYLCGIGVNILLVSFVAFVGFVNNPSMDEGFNPVSMLYLGFPFIVISLILMVYTLVRKYD</sequence>
<comment type="caution">
    <text evidence="2">The sequence shown here is derived from an EMBL/GenBank/DDBJ whole genome shotgun (WGS) entry which is preliminary data.</text>
</comment>
<keyword evidence="1" id="KW-1133">Transmembrane helix</keyword>
<gene>
    <name evidence="2" type="ORF">HH304_18635</name>
</gene>
<protein>
    <submittedName>
        <fullName evidence="2">Uncharacterized protein</fullName>
    </submittedName>
</protein>
<evidence type="ECO:0000313" key="3">
    <source>
        <dbReference type="Proteomes" id="UP000559010"/>
    </source>
</evidence>
<keyword evidence="3" id="KW-1185">Reference proteome</keyword>
<keyword evidence="1" id="KW-0812">Transmembrane</keyword>
<dbReference type="RefSeq" id="WP_169684802.1">
    <property type="nucleotide sequence ID" value="NZ_JABBNU010000013.1"/>
</dbReference>
<organism evidence="2 3">
    <name type="scientific">Marinigracilibium pacificum</name>
    <dbReference type="NCBI Taxonomy" id="2729599"/>
    <lineage>
        <taxon>Bacteria</taxon>
        <taxon>Pseudomonadati</taxon>
        <taxon>Bacteroidota</taxon>
        <taxon>Cytophagia</taxon>
        <taxon>Cytophagales</taxon>
        <taxon>Flammeovirgaceae</taxon>
        <taxon>Marinigracilibium</taxon>
    </lineage>
</organism>
<evidence type="ECO:0000256" key="1">
    <source>
        <dbReference type="SAM" id="Phobius"/>
    </source>
</evidence>
<dbReference type="Proteomes" id="UP000559010">
    <property type="component" value="Unassembled WGS sequence"/>
</dbReference>
<reference evidence="2 3" key="1">
    <citation type="submission" date="2020-04" db="EMBL/GenBank/DDBJ databases">
        <title>Flammeovirgaceae bacterium KN852 isolated from deep sea.</title>
        <authorList>
            <person name="Zhang D.-C."/>
        </authorList>
    </citation>
    <scope>NUCLEOTIDE SEQUENCE [LARGE SCALE GENOMIC DNA]</scope>
    <source>
        <strain evidence="2 3">KN852</strain>
    </source>
</reference>
<dbReference type="AlphaFoldDB" id="A0A848J7N4"/>
<feature type="transmembrane region" description="Helical" evidence="1">
    <location>
        <begin position="7"/>
        <end position="25"/>
    </location>
</feature>
<evidence type="ECO:0000313" key="2">
    <source>
        <dbReference type="EMBL" id="NMM50434.1"/>
    </source>
</evidence>
<feature type="transmembrane region" description="Helical" evidence="1">
    <location>
        <begin position="91"/>
        <end position="116"/>
    </location>
</feature>
<proteinExistence type="predicted"/>
<feature type="transmembrane region" description="Helical" evidence="1">
    <location>
        <begin position="49"/>
        <end position="71"/>
    </location>
</feature>
<dbReference type="EMBL" id="JABBNU010000013">
    <property type="protein sequence ID" value="NMM50434.1"/>
    <property type="molecule type" value="Genomic_DNA"/>
</dbReference>
<accession>A0A848J7N4</accession>
<feature type="transmembrane region" description="Helical" evidence="1">
    <location>
        <begin position="128"/>
        <end position="150"/>
    </location>
</feature>